<name>A0A1F6UXU6_9BACT</name>
<evidence type="ECO:0000256" key="4">
    <source>
        <dbReference type="ARBA" id="ARBA00022679"/>
    </source>
</evidence>
<dbReference type="InterPro" id="IPR050297">
    <property type="entry name" value="LipidA_mod_glycosyltrf_83"/>
</dbReference>
<keyword evidence="6 8" id="KW-1133">Transmembrane helix</keyword>
<feature type="transmembrane region" description="Helical" evidence="8">
    <location>
        <begin position="153"/>
        <end position="186"/>
    </location>
</feature>
<evidence type="ECO:0000256" key="2">
    <source>
        <dbReference type="ARBA" id="ARBA00022475"/>
    </source>
</evidence>
<comment type="caution">
    <text evidence="10">The sequence shown here is derived from an EMBL/GenBank/DDBJ whole genome shotgun (WGS) entry which is preliminary data.</text>
</comment>
<sequence>MTKWFLIIFLVIGVFLRFYFISNQSYWMDEGYTINAVTLILEKGKPILDSGEYYSCPIYCNVITLATKIFDNDTFAYRSVSAIAGSLLIIIIFFFSRRLFNTKVALWSAFFTAFSYFEIAWSRTARSYTLFALFFWLTLFFFYKYLYDQKQKILYLAMATGGAVFSILLHKIGIILPFILIGWTIFESLKIKKINWPALILLSIIGAVGIGEVLGWNIKLNFWFFNYAIFYLKEYLVFWLLMLALILFAKNYLARYKKEVCFLVLPAGIYFLTASIFSPVPQYRYLFHLLPAIFILGGVSIEFLEEKFKFNWQKVIFSIIMVILFLSTTGIYWPQKNYYLESDNLLGLKRNYYAYVPEPNWNDAYKIIKEKRKSAEIVISSQTVFNKIFLQEAGYWIKYPYLGSEDPKIYIKDDKEYYVGAKVIDDFAEFKEITSKNHGFIIFDFMALDNRIPQEILDYIYANFELIYYDKMNPHSQIWVYRF</sequence>
<evidence type="ECO:0000256" key="7">
    <source>
        <dbReference type="ARBA" id="ARBA00023136"/>
    </source>
</evidence>
<dbReference type="EMBL" id="MFTL01000001">
    <property type="protein sequence ID" value="OGI62227.1"/>
    <property type="molecule type" value="Genomic_DNA"/>
</dbReference>
<feature type="transmembrane region" description="Helical" evidence="8">
    <location>
        <begin position="75"/>
        <end position="96"/>
    </location>
</feature>
<comment type="subcellular location">
    <subcellularLocation>
        <location evidence="1">Cell membrane</location>
        <topology evidence="1">Multi-pass membrane protein</topology>
    </subcellularLocation>
</comment>
<organism evidence="10 11">
    <name type="scientific">Candidatus Nomurabacteria bacterium RIFCSPHIGHO2_01_FULL_39_9</name>
    <dbReference type="NCBI Taxonomy" id="1801735"/>
    <lineage>
        <taxon>Bacteria</taxon>
        <taxon>Candidatus Nomuraibacteriota</taxon>
    </lineage>
</organism>
<feature type="transmembrane region" description="Helical" evidence="8">
    <location>
        <begin position="315"/>
        <end position="333"/>
    </location>
</feature>
<feature type="transmembrane region" description="Helical" evidence="8">
    <location>
        <begin position="6"/>
        <end position="22"/>
    </location>
</feature>
<dbReference type="STRING" id="1801735.A2645_01340"/>
<protein>
    <recommendedName>
        <fullName evidence="9">Glycosyltransferase RgtA/B/C/D-like domain-containing protein</fullName>
    </recommendedName>
</protein>
<feature type="transmembrane region" description="Helical" evidence="8">
    <location>
        <begin position="224"/>
        <end position="248"/>
    </location>
</feature>
<feature type="transmembrane region" description="Helical" evidence="8">
    <location>
        <begin position="198"/>
        <end position="218"/>
    </location>
</feature>
<evidence type="ECO:0000256" key="3">
    <source>
        <dbReference type="ARBA" id="ARBA00022676"/>
    </source>
</evidence>
<evidence type="ECO:0000313" key="11">
    <source>
        <dbReference type="Proteomes" id="UP000182253"/>
    </source>
</evidence>
<dbReference type="InterPro" id="IPR038731">
    <property type="entry name" value="RgtA/B/C-like"/>
</dbReference>
<evidence type="ECO:0000256" key="1">
    <source>
        <dbReference type="ARBA" id="ARBA00004651"/>
    </source>
</evidence>
<proteinExistence type="predicted"/>
<keyword evidence="3" id="KW-0328">Glycosyltransferase</keyword>
<dbReference type="Pfam" id="PF13231">
    <property type="entry name" value="PMT_2"/>
    <property type="match status" value="1"/>
</dbReference>
<feature type="transmembrane region" description="Helical" evidence="8">
    <location>
        <begin position="128"/>
        <end position="147"/>
    </location>
</feature>
<dbReference type="GO" id="GO:0009103">
    <property type="term" value="P:lipopolysaccharide biosynthetic process"/>
    <property type="evidence" value="ECO:0007669"/>
    <property type="project" value="UniProtKB-ARBA"/>
</dbReference>
<evidence type="ECO:0000256" key="6">
    <source>
        <dbReference type="ARBA" id="ARBA00022989"/>
    </source>
</evidence>
<feature type="transmembrane region" description="Helical" evidence="8">
    <location>
        <begin position="260"/>
        <end position="279"/>
    </location>
</feature>
<gene>
    <name evidence="10" type="ORF">A2645_01340</name>
</gene>
<dbReference type="PANTHER" id="PTHR33908:SF11">
    <property type="entry name" value="MEMBRANE PROTEIN"/>
    <property type="match status" value="1"/>
</dbReference>
<accession>A0A1F6UXU6</accession>
<dbReference type="AlphaFoldDB" id="A0A1F6UXU6"/>
<dbReference type="GO" id="GO:0016763">
    <property type="term" value="F:pentosyltransferase activity"/>
    <property type="evidence" value="ECO:0007669"/>
    <property type="project" value="TreeGrafter"/>
</dbReference>
<keyword evidence="7 8" id="KW-0472">Membrane</keyword>
<reference evidence="10 11" key="1">
    <citation type="journal article" date="2016" name="Nat. Commun.">
        <title>Thousands of microbial genomes shed light on interconnected biogeochemical processes in an aquifer system.</title>
        <authorList>
            <person name="Anantharaman K."/>
            <person name="Brown C.T."/>
            <person name="Hug L.A."/>
            <person name="Sharon I."/>
            <person name="Castelle C.J."/>
            <person name="Probst A.J."/>
            <person name="Thomas B.C."/>
            <person name="Singh A."/>
            <person name="Wilkins M.J."/>
            <person name="Karaoz U."/>
            <person name="Brodie E.L."/>
            <person name="Williams K.H."/>
            <person name="Hubbard S.S."/>
            <person name="Banfield J.F."/>
        </authorList>
    </citation>
    <scope>NUCLEOTIDE SEQUENCE [LARGE SCALE GENOMIC DNA]</scope>
</reference>
<evidence type="ECO:0000259" key="9">
    <source>
        <dbReference type="Pfam" id="PF13231"/>
    </source>
</evidence>
<feature type="transmembrane region" description="Helical" evidence="8">
    <location>
        <begin position="102"/>
        <end position="121"/>
    </location>
</feature>
<keyword evidence="4" id="KW-0808">Transferase</keyword>
<keyword evidence="2" id="KW-1003">Cell membrane</keyword>
<dbReference type="PANTHER" id="PTHR33908">
    <property type="entry name" value="MANNOSYLTRANSFERASE YKCB-RELATED"/>
    <property type="match status" value="1"/>
</dbReference>
<keyword evidence="5 8" id="KW-0812">Transmembrane</keyword>
<feature type="domain" description="Glycosyltransferase RgtA/B/C/D-like" evidence="9">
    <location>
        <begin position="59"/>
        <end position="205"/>
    </location>
</feature>
<feature type="transmembrane region" description="Helical" evidence="8">
    <location>
        <begin position="285"/>
        <end position="303"/>
    </location>
</feature>
<dbReference type="Proteomes" id="UP000182253">
    <property type="component" value="Unassembled WGS sequence"/>
</dbReference>
<dbReference type="GO" id="GO:0005886">
    <property type="term" value="C:plasma membrane"/>
    <property type="evidence" value="ECO:0007669"/>
    <property type="project" value="UniProtKB-SubCell"/>
</dbReference>
<evidence type="ECO:0000313" key="10">
    <source>
        <dbReference type="EMBL" id="OGI62227.1"/>
    </source>
</evidence>
<evidence type="ECO:0000256" key="5">
    <source>
        <dbReference type="ARBA" id="ARBA00022692"/>
    </source>
</evidence>
<evidence type="ECO:0000256" key="8">
    <source>
        <dbReference type="SAM" id="Phobius"/>
    </source>
</evidence>